<feature type="repeat" description="TPR" evidence="1">
    <location>
        <begin position="225"/>
        <end position="258"/>
    </location>
</feature>
<keyword evidence="3" id="KW-1185">Reference proteome</keyword>
<accession>A0A7I8D608</accession>
<feature type="repeat" description="TPR" evidence="1">
    <location>
        <begin position="191"/>
        <end position="224"/>
    </location>
</feature>
<dbReference type="PROSITE" id="PS50005">
    <property type="entry name" value="TPR"/>
    <property type="match status" value="5"/>
</dbReference>
<dbReference type="InterPro" id="IPR011990">
    <property type="entry name" value="TPR-like_helical_dom_sf"/>
</dbReference>
<dbReference type="PANTHER" id="PTHR12558">
    <property type="entry name" value="CELL DIVISION CYCLE 16,23,27"/>
    <property type="match status" value="1"/>
</dbReference>
<gene>
    <name evidence="2" type="ORF">skT53_04120</name>
</gene>
<evidence type="ECO:0000313" key="2">
    <source>
        <dbReference type="EMBL" id="BCJ85427.1"/>
    </source>
</evidence>
<protein>
    <recommendedName>
        <fullName evidence="4">Tetratricopeptide repeat protein</fullName>
    </recommendedName>
</protein>
<dbReference type="PANTHER" id="PTHR12558:SF13">
    <property type="entry name" value="CELL DIVISION CYCLE PROTEIN 27 HOMOLOG"/>
    <property type="match status" value="1"/>
</dbReference>
<dbReference type="SUPFAM" id="SSF48452">
    <property type="entry name" value="TPR-like"/>
    <property type="match status" value="2"/>
</dbReference>
<evidence type="ECO:0000256" key="1">
    <source>
        <dbReference type="PROSITE-ProRule" id="PRU00339"/>
    </source>
</evidence>
<reference evidence="2 3" key="1">
    <citation type="submission" date="2020-08" db="EMBL/GenBank/DDBJ databases">
        <title>Complete Genome Sequence of Effusibacillus dendaii Strain skT53, Isolated from Farmland soil.</title>
        <authorList>
            <person name="Konishi T."/>
            <person name="Kawasaki H."/>
        </authorList>
    </citation>
    <scope>NUCLEOTIDE SEQUENCE [LARGE SCALE GENOMIC DNA]</scope>
    <source>
        <strain evidence="3">skT53</strain>
    </source>
</reference>
<dbReference type="Pfam" id="PF14559">
    <property type="entry name" value="TPR_19"/>
    <property type="match status" value="1"/>
</dbReference>
<dbReference type="KEGG" id="eff:skT53_04120"/>
<organism evidence="2 3">
    <name type="scientific">Effusibacillus dendaii</name>
    <dbReference type="NCBI Taxonomy" id="2743772"/>
    <lineage>
        <taxon>Bacteria</taxon>
        <taxon>Bacillati</taxon>
        <taxon>Bacillota</taxon>
        <taxon>Bacilli</taxon>
        <taxon>Bacillales</taxon>
        <taxon>Alicyclobacillaceae</taxon>
        <taxon>Effusibacillus</taxon>
    </lineage>
</organism>
<dbReference type="AlphaFoldDB" id="A0A7I8D608"/>
<feature type="repeat" description="TPR" evidence="1">
    <location>
        <begin position="431"/>
        <end position="464"/>
    </location>
</feature>
<dbReference type="EMBL" id="AP023366">
    <property type="protein sequence ID" value="BCJ85427.1"/>
    <property type="molecule type" value="Genomic_DNA"/>
</dbReference>
<sequence length="498" mass="57115">MFDKPFDQLFRALQRIEKQLAGAGLEEKQILQEELIALRALCDRFVEKWLTFEEKISNLADQYNLQIDTVESPAPVFKPQPQPQAPEKKIEWQPISGKAADKPVKVMAPPLLPRAEEELLIQSFRKGLGYFDLLMYPDAIRELERVVELDGDFMIARLYLAFGYAGKKEHGKAIEQLHVVASAVKEPFLAATVHHTFGHIYAEQEQFQQAIEQFKQAASHFKEFRDIHFNLGVCQYNLKQYNEALASFLAALDQEPNDWEAERIVSAIWRRLGSLPKAIAHIEKAYRLNSTDFHILMQYGDLMLQNGQVGLAYSLYERANRFHPYEVEPIGAIGWLHMREGNYPDAIACFKKQLSLKRDHIQSQINLGWAMLMAGDYQRAGRIFTRVMQRFPQSIEAQIGTARVLFQMRQTDDAHQIVSQIMESGNFTQRKIGLLQSGCFALQEGDYRTAIERFASALQIDPRCKETLFFKGVAHSGLGESELAEQCWHRLQENPVPL</sequence>
<dbReference type="RefSeq" id="WP_200759551.1">
    <property type="nucleotide sequence ID" value="NZ_AP023366.1"/>
</dbReference>
<dbReference type="Pfam" id="PF13176">
    <property type="entry name" value="TPR_7"/>
    <property type="match status" value="1"/>
</dbReference>
<feature type="repeat" description="TPR" evidence="1">
    <location>
        <begin position="327"/>
        <end position="360"/>
    </location>
</feature>
<dbReference type="InterPro" id="IPR019734">
    <property type="entry name" value="TPR_rpt"/>
</dbReference>
<dbReference type="Gene3D" id="1.25.40.10">
    <property type="entry name" value="Tetratricopeptide repeat domain"/>
    <property type="match status" value="3"/>
</dbReference>
<evidence type="ECO:0000313" key="3">
    <source>
        <dbReference type="Proteomes" id="UP000593802"/>
    </source>
</evidence>
<evidence type="ECO:0008006" key="4">
    <source>
        <dbReference type="Google" id="ProtNLM"/>
    </source>
</evidence>
<name>A0A7I8D608_9BACL</name>
<feature type="repeat" description="TPR" evidence="1">
    <location>
        <begin position="361"/>
        <end position="394"/>
    </location>
</feature>
<proteinExistence type="predicted"/>
<dbReference type="SMART" id="SM00028">
    <property type="entry name" value="TPR"/>
    <property type="match status" value="7"/>
</dbReference>
<keyword evidence="1" id="KW-0802">TPR repeat</keyword>
<dbReference type="Proteomes" id="UP000593802">
    <property type="component" value="Chromosome"/>
</dbReference>
<dbReference type="Pfam" id="PF13432">
    <property type="entry name" value="TPR_16"/>
    <property type="match status" value="1"/>
</dbReference>